<dbReference type="Proteomes" id="UP000095210">
    <property type="component" value="Chromosome"/>
</dbReference>
<evidence type="ECO:0000313" key="3">
    <source>
        <dbReference type="Proteomes" id="UP000095210"/>
    </source>
</evidence>
<feature type="transmembrane region" description="Helical" evidence="1">
    <location>
        <begin position="12"/>
        <end position="35"/>
    </location>
</feature>
<feature type="transmembrane region" description="Helical" evidence="1">
    <location>
        <begin position="181"/>
        <end position="200"/>
    </location>
</feature>
<reference evidence="3" key="1">
    <citation type="submission" date="2016-03" db="EMBL/GenBank/DDBJ databases">
        <title>Complete genome sequence of the type strain Actinoalloteichus hymeniacidonis DSM 45092.</title>
        <authorList>
            <person name="Schaffert L."/>
            <person name="Albersmeier A."/>
            <person name="Winkler A."/>
            <person name="Kalinowski J."/>
            <person name="Zotchev S."/>
            <person name="Ruckert C."/>
        </authorList>
    </citation>
    <scope>NUCLEOTIDE SEQUENCE [LARGE SCALE GENOMIC DNA]</scope>
    <source>
        <strain evidence="3">HPA177(T) (DSM 45092(T))</strain>
    </source>
</reference>
<accession>A0AAC9HTQ7</accession>
<evidence type="ECO:0000313" key="2">
    <source>
        <dbReference type="EMBL" id="AOS65215.1"/>
    </source>
</evidence>
<dbReference type="EMBL" id="CP014859">
    <property type="protein sequence ID" value="AOS65215.1"/>
    <property type="molecule type" value="Genomic_DNA"/>
</dbReference>
<keyword evidence="1" id="KW-0472">Membrane</keyword>
<feature type="transmembrane region" description="Helical" evidence="1">
    <location>
        <begin position="78"/>
        <end position="99"/>
    </location>
</feature>
<dbReference type="KEGG" id="ahm:TL08_22165"/>
<dbReference type="AlphaFoldDB" id="A0AAC9HTQ7"/>
<protein>
    <submittedName>
        <fullName evidence="2">Uncharacterized protein</fullName>
    </submittedName>
</protein>
<name>A0AAC9HTQ7_9PSEU</name>
<organism evidence="2 3">
    <name type="scientific">Actinoalloteichus hymeniacidonis</name>
    <dbReference type="NCBI Taxonomy" id="340345"/>
    <lineage>
        <taxon>Bacteria</taxon>
        <taxon>Bacillati</taxon>
        <taxon>Actinomycetota</taxon>
        <taxon>Actinomycetes</taxon>
        <taxon>Pseudonocardiales</taxon>
        <taxon>Pseudonocardiaceae</taxon>
        <taxon>Actinoalloteichus</taxon>
    </lineage>
</organism>
<feature type="transmembrane region" description="Helical" evidence="1">
    <location>
        <begin position="106"/>
        <end position="123"/>
    </location>
</feature>
<sequence length="204" mass="22079">MSKRRFDGSVPLWWWILVGLLFVTSLLPAAAWLWYGVRVMSDCVGGYDNPGLSGRLEGWWCVLSLDGAVFFRLPAAEVIASGLTASAVAVMTLLVMGAAGRRAARWLALPAIPAMLAIGMVMSRRSLDIATGYVGDWFLLTPDMPALESYALRMQADELLVRTPTVDVLLPEPPGFWRDSALIALALSVAVAIATARLMVGDQQ</sequence>
<proteinExistence type="predicted"/>
<keyword evidence="1" id="KW-0812">Transmembrane</keyword>
<evidence type="ECO:0000256" key="1">
    <source>
        <dbReference type="SAM" id="Phobius"/>
    </source>
</evidence>
<keyword evidence="3" id="KW-1185">Reference proteome</keyword>
<keyword evidence="1" id="KW-1133">Transmembrane helix</keyword>
<dbReference type="RefSeq" id="WP_157421237.1">
    <property type="nucleotide sequence ID" value="NZ_CP014859.1"/>
</dbReference>
<gene>
    <name evidence="2" type="ORF">TL08_22165</name>
</gene>